<comment type="caution">
    <text evidence="1">The sequence shown here is derived from an EMBL/GenBank/DDBJ whole genome shotgun (WGS) entry which is preliminary data.</text>
</comment>
<name>A0A150TPM4_SORCE</name>
<sequence length="335" mass="37415">MSSYTLDPVDALRAPTVVGLIDGLSRCGRKQGRDYGLVAVHSNALEDLEAALQRWLRDGVDLLFSGGTPACAVIRKVLADSGQHKPVVYYGAHPIDGKHEVALEDCLRPDTVCVRIELPLTYTPRNFSILRRLFPELRKVHIPFARNTAFCHREMAERYDRFVAAHGPHGWLQGDEVGFASLRDLSWIIDADYAEHPLRSAAGLREALRAIPARSPAEPVHHVIVAFNDTYHVAGAPRVLLDRSRQSNVPVVWVNNPTMPPAGAVADFCNPFMRVAQHAARYVEEFLAGRWEEGRQTLEWSHDTHFSMNRARLIELGVPGKNIEGAARFFHEILG</sequence>
<dbReference type="EMBL" id="JEME01001614">
    <property type="protein sequence ID" value="KYG06596.1"/>
    <property type="molecule type" value="Genomic_DNA"/>
</dbReference>
<protein>
    <recommendedName>
        <fullName evidence="3">ABC transporter substrate-binding protein</fullName>
    </recommendedName>
</protein>
<proteinExistence type="predicted"/>
<evidence type="ECO:0000313" key="1">
    <source>
        <dbReference type="EMBL" id="KYG06596.1"/>
    </source>
</evidence>
<dbReference type="Proteomes" id="UP000075502">
    <property type="component" value="Unassembled WGS sequence"/>
</dbReference>
<gene>
    <name evidence="1" type="ORF">BE21_03120</name>
</gene>
<accession>A0A150TPM4</accession>
<dbReference type="AlphaFoldDB" id="A0A150TPM4"/>
<organism evidence="1 2">
    <name type="scientific">Sorangium cellulosum</name>
    <name type="common">Polyangium cellulosum</name>
    <dbReference type="NCBI Taxonomy" id="56"/>
    <lineage>
        <taxon>Bacteria</taxon>
        <taxon>Pseudomonadati</taxon>
        <taxon>Myxococcota</taxon>
        <taxon>Polyangia</taxon>
        <taxon>Polyangiales</taxon>
        <taxon>Polyangiaceae</taxon>
        <taxon>Sorangium</taxon>
    </lineage>
</organism>
<evidence type="ECO:0008006" key="3">
    <source>
        <dbReference type="Google" id="ProtNLM"/>
    </source>
</evidence>
<evidence type="ECO:0000313" key="2">
    <source>
        <dbReference type="Proteomes" id="UP000075502"/>
    </source>
</evidence>
<reference evidence="1 2" key="1">
    <citation type="submission" date="2014-02" db="EMBL/GenBank/DDBJ databases">
        <title>The small core and large imbalanced accessory genome model reveals a collaborative survival strategy of Sorangium cellulosum strains in nature.</title>
        <authorList>
            <person name="Han K."/>
            <person name="Peng R."/>
            <person name="Blom J."/>
            <person name="Li Y.-Z."/>
        </authorList>
    </citation>
    <scope>NUCLEOTIDE SEQUENCE [LARGE SCALE GENOMIC DNA]</scope>
    <source>
        <strain evidence="1 2">So0007-03</strain>
    </source>
</reference>